<evidence type="ECO:0000256" key="1">
    <source>
        <dbReference type="ARBA" id="ARBA00004123"/>
    </source>
</evidence>
<evidence type="ECO:0000256" key="4">
    <source>
        <dbReference type="ARBA" id="ARBA00022490"/>
    </source>
</evidence>
<sequence>MASAISPTTRPVLGDLNANTPLGRGAQAMEGGKSISPNKPGPLAASLSGESLPESTNVHSVPLYPSLLAAKRKIYLGDVPTQQDAKRLKETGDAGETRQTVQQSGGELHEVLQVNPQQRNRGGELGRQGDHTNEPTSPASSCTSLDDSALNDSQLTNITIPDDNILPPRPFLTREQLRQKAREVKLRLSLASYKVRTNQIDIPISRLEIRSSTTSSRIPPLPRSTTQSSQARQATRPSSAPQVPYSSFQGPSAEIKQAQQATIYSSPPARCSTQELSLASPTKSENHVSRADFATPLLPRQQQGLLNPPSLGGSPSWGERGNELTSSVVKGRAADGLLSLMRQS</sequence>
<dbReference type="OrthoDB" id="5345625at2759"/>
<keyword evidence="11" id="KW-1185">Reference proteome</keyword>
<comment type="similarity">
    <text evidence="3">Belongs to the WHI5/NRM1 family.</text>
</comment>
<protein>
    <submittedName>
        <fullName evidence="10">Uncharacterized protein</fullName>
    </submittedName>
</protein>
<name>A0A1E1JWH9_9HELO</name>
<evidence type="ECO:0000313" key="11">
    <source>
        <dbReference type="Proteomes" id="UP000178912"/>
    </source>
</evidence>
<accession>A0A1E1JWH9</accession>
<keyword evidence="7" id="KW-0804">Transcription</keyword>
<dbReference type="InterPro" id="IPR013734">
    <property type="entry name" value="TF_Nrm1/Whi5"/>
</dbReference>
<evidence type="ECO:0000256" key="7">
    <source>
        <dbReference type="ARBA" id="ARBA00023163"/>
    </source>
</evidence>
<dbReference type="AlphaFoldDB" id="A0A1E1JWH9"/>
<keyword evidence="8" id="KW-0539">Nucleus</keyword>
<comment type="subcellular location">
    <subcellularLocation>
        <location evidence="2">Cytoplasm</location>
    </subcellularLocation>
    <subcellularLocation>
        <location evidence="1">Nucleus</location>
    </subcellularLocation>
</comment>
<keyword evidence="6" id="KW-0805">Transcription regulation</keyword>
<keyword evidence="5" id="KW-0678">Repressor</keyword>
<evidence type="ECO:0000256" key="3">
    <source>
        <dbReference type="ARBA" id="ARBA00006922"/>
    </source>
</evidence>
<dbReference type="GO" id="GO:0005737">
    <property type="term" value="C:cytoplasm"/>
    <property type="evidence" value="ECO:0007669"/>
    <property type="project" value="UniProtKB-SubCell"/>
</dbReference>
<evidence type="ECO:0000256" key="8">
    <source>
        <dbReference type="ARBA" id="ARBA00023242"/>
    </source>
</evidence>
<feature type="compositionally biased region" description="Polar residues" evidence="9">
    <location>
        <begin position="211"/>
        <end position="250"/>
    </location>
</feature>
<feature type="region of interest" description="Disordered" evidence="9">
    <location>
        <begin position="85"/>
        <end position="149"/>
    </location>
</feature>
<feature type="compositionally biased region" description="Basic and acidic residues" evidence="9">
    <location>
        <begin position="121"/>
        <end position="133"/>
    </location>
</feature>
<feature type="region of interest" description="Disordered" evidence="9">
    <location>
        <begin position="1"/>
        <end position="57"/>
    </location>
</feature>
<organism evidence="10 11">
    <name type="scientific">Rhynchosporium agropyri</name>
    <dbReference type="NCBI Taxonomy" id="914238"/>
    <lineage>
        <taxon>Eukaryota</taxon>
        <taxon>Fungi</taxon>
        <taxon>Dikarya</taxon>
        <taxon>Ascomycota</taxon>
        <taxon>Pezizomycotina</taxon>
        <taxon>Leotiomycetes</taxon>
        <taxon>Helotiales</taxon>
        <taxon>Ploettnerulaceae</taxon>
        <taxon>Rhynchosporium</taxon>
    </lineage>
</organism>
<feature type="region of interest" description="Disordered" evidence="9">
    <location>
        <begin position="211"/>
        <end position="344"/>
    </location>
</feature>
<dbReference type="EMBL" id="FJUX01000004">
    <property type="protein sequence ID" value="CZS90159.1"/>
    <property type="molecule type" value="Genomic_DNA"/>
</dbReference>
<dbReference type="Proteomes" id="UP000178912">
    <property type="component" value="Unassembled WGS sequence"/>
</dbReference>
<evidence type="ECO:0000256" key="6">
    <source>
        <dbReference type="ARBA" id="ARBA00023015"/>
    </source>
</evidence>
<evidence type="ECO:0000256" key="5">
    <source>
        <dbReference type="ARBA" id="ARBA00022491"/>
    </source>
</evidence>
<dbReference type="Pfam" id="PF08528">
    <property type="entry name" value="Whi5"/>
    <property type="match status" value="1"/>
</dbReference>
<feature type="compositionally biased region" description="Polar residues" evidence="9">
    <location>
        <begin position="257"/>
        <end position="283"/>
    </location>
</feature>
<evidence type="ECO:0000256" key="9">
    <source>
        <dbReference type="SAM" id="MobiDB-lite"/>
    </source>
</evidence>
<evidence type="ECO:0000313" key="10">
    <source>
        <dbReference type="EMBL" id="CZS90159.1"/>
    </source>
</evidence>
<evidence type="ECO:0000256" key="2">
    <source>
        <dbReference type="ARBA" id="ARBA00004496"/>
    </source>
</evidence>
<reference evidence="11" key="1">
    <citation type="submission" date="2016-03" db="EMBL/GenBank/DDBJ databases">
        <authorList>
            <person name="Guldener U."/>
        </authorList>
    </citation>
    <scope>NUCLEOTIDE SEQUENCE [LARGE SCALE GENOMIC DNA]</scope>
    <source>
        <strain evidence="11">04CH-RAC-A.6.1</strain>
    </source>
</reference>
<keyword evidence="4" id="KW-0963">Cytoplasm</keyword>
<feature type="compositionally biased region" description="Basic and acidic residues" evidence="9">
    <location>
        <begin position="85"/>
        <end position="96"/>
    </location>
</feature>
<dbReference type="GO" id="GO:0005634">
    <property type="term" value="C:nucleus"/>
    <property type="evidence" value="ECO:0007669"/>
    <property type="project" value="UniProtKB-SubCell"/>
</dbReference>
<proteinExistence type="inferred from homology"/>
<feature type="compositionally biased region" description="Polar residues" evidence="9">
    <location>
        <begin position="134"/>
        <end position="149"/>
    </location>
</feature>
<gene>
    <name evidence="10" type="ORF">RAG0_01317</name>
</gene>